<feature type="non-terminal residue" evidence="1">
    <location>
        <position position="81"/>
    </location>
</feature>
<reference evidence="1" key="1">
    <citation type="submission" date="2020-01" db="EMBL/GenBank/DDBJ databases">
        <authorList>
            <person name="Richard D."/>
        </authorList>
    </citation>
    <scope>NUCLEOTIDE SEQUENCE</scope>
    <source>
        <strain evidence="1">JP541</strain>
    </source>
</reference>
<name>A0A8I0H3C5_XANCI</name>
<dbReference type="PANTHER" id="PTHR32294">
    <property type="entry name" value="DNA POLYMERASE III SUBUNIT ALPHA"/>
    <property type="match status" value="1"/>
</dbReference>
<comment type="caution">
    <text evidence="1">The sequence shown here is derived from an EMBL/GenBank/DDBJ whole genome shotgun (WGS) entry which is preliminary data.</text>
</comment>
<organism evidence="1 2">
    <name type="scientific">Xanthomonas citri pv. citri</name>
    <dbReference type="NCBI Taxonomy" id="611301"/>
    <lineage>
        <taxon>Bacteria</taxon>
        <taxon>Pseudomonadati</taxon>
        <taxon>Pseudomonadota</taxon>
        <taxon>Gammaproteobacteria</taxon>
        <taxon>Lysobacterales</taxon>
        <taxon>Lysobacteraceae</taxon>
        <taxon>Xanthomonas</taxon>
    </lineage>
</organism>
<dbReference type="Proteomes" id="UP000653002">
    <property type="component" value="Unassembled WGS sequence"/>
</dbReference>
<protein>
    <recommendedName>
        <fullName evidence="3">DNA-directed DNA polymerase</fullName>
    </recommendedName>
</protein>
<dbReference type="EMBL" id="JAABFR010002298">
    <property type="protein sequence ID" value="MBD4339559.1"/>
    <property type="molecule type" value="Genomic_DNA"/>
</dbReference>
<dbReference type="InterPro" id="IPR044923">
    <property type="entry name" value="PolC_middle_finger_sf"/>
</dbReference>
<dbReference type="AlphaFoldDB" id="A0A8I0H3C5"/>
<evidence type="ECO:0008006" key="3">
    <source>
        <dbReference type="Google" id="ProtNLM"/>
    </source>
</evidence>
<proteinExistence type="predicted"/>
<evidence type="ECO:0000313" key="1">
    <source>
        <dbReference type="EMBL" id="MBD4339559.1"/>
    </source>
</evidence>
<evidence type="ECO:0000313" key="2">
    <source>
        <dbReference type="Proteomes" id="UP000653002"/>
    </source>
</evidence>
<dbReference type="InterPro" id="IPR004805">
    <property type="entry name" value="DnaE2/DnaE/PolC"/>
</dbReference>
<gene>
    <name evidence="1" type="ORF">GUH15_26640</name>
</gene>
<dbReference type="GO" id="GO:0008408">
    <property type="term" value="F:3'-5' exonuclease activity"/>
    <property type="evidence" value="ECO:0007669"/>
    <property type="project" value="InterPro"/>
</dbReference>
<dbReference type="Gene3D" id="1.10.150.700">
    <property type="entry name" value="PolC, middle finger domain"/>
    <property type="match status" value="1"/>
</dbReference>
<accession>A0A8I0H3C5</accession>
<sequence>MEFVRKGKASKDPETWKIHKQTMIDAGIEEWFIDSCQKIKYMFPKAHAAAYVISAFRIAWYKVHMPVYFYASWLTSKATDV</sequence>
<dbReference type="PANTHER" id="PTHR32294:SF5">
    <property type="entry name" value="DNA POLYMERASE III POLC-TYPE"/>
    <property type="match status" value="1"/>
</dbReference>
<dbReference type="GO" id="GO:0006260">
    <property type="term" value="P:DNA replication"/>
    <property type="evidence" value="ECO:0007669"/>
    <property type="project" value="InterPro"/>
</dbReference>